<dbReference type="InterPro" id="IPR035892">
    <property type="entry name" value="C2_domain_sf"/>
</dbReference>
<feature type="region of interest" description="Disordered" evidence="7">
    <location>
        <begin position="486"/>
        <end position="514"/>
    </location>
</feature>
<keyword evidence="4" id="KW-0969">Cilium</keyword>
<evidence type="ECO:0000313" key="10">
    <source>
        <dbReference type="Proteomes" id="UP000195570"/>
    </source>
</evidence>
<feature type="region of interest" description="Disordered" evidence="7">
    <location>
        <begin position="43"/>
        <end position="106"/>
    </location>
</feature>
<dbReference type="Gene3D" id="2.60.40.150">
    <property type="entry name" value="C2 domain"/>
    <property type="match status" value="1"/>
</dbReference>
<dbReference type="InterPro" id="IPR021656">
    <property type="entry name" value="C2-C2_1"/>
</dbReference>
<proteinExistence type="inferred from homology"/>
<dbReference type="GO" id="GO:0005856">
    <property type="term" value="C:cytoskeleton"/>
    <property type="evidence" value="ECO:0007669"/>
    <property type="project" value="UniProtKB-ARBA"/>
</dbReference>
<evidence type="ECO:0000256" key="4">
    <source>
        <dbReference type="ARBA" id="ARBA00023069"/>
    </source>
</evidence>
<dbReference type="GO" id="GO:0035869">
    <property type="term" value="C:ciliary transition zone"/>
    <property type="evidence" value="ECO:0007669"/>
    <property type="project" value="TreeGrafter"/>
</dbReference>
<keyword evidence="10" id="KW-1185">Reference proteome</keyword>
<organism evidence="9 10">
    <name type="scientific">Trypanosoma equiperdum</name>
    <dbReference type="NCBI Taxonomy" id="5694"/>
    <lineage>
        <taxon>Eukaryota</taxon>
        <taxon>Discoba</taxon>
        <taxon>Euglenozoa</taxon>
        <taxon>Kinetoplastea</taxon>
        <taxon>Metakinetoplastina</taxon>
        <taxon>Trypanosomatida</taxon>
        <taxon>Trypanosomatidae</taxon>
        <taxon>Trypanosoma</taxon>
    </lineage>
</organism>
<dbReference type="SUPFAM" id="SSF49562">
    <property type="entry name" value="C2 domain (Calcium/lipid-binding domain, CaLB)"/>
    <property type="match status" value="1"/>
</dbReference>
<evidence type="ECO:0000256" key="5">
    <source>
        <dbReference type="ARBA" id="ARBA00023273"/>
    </source>
</evidence>
<evidence type="ECO:0000256" key="2">
    <source>
        <dbReference type="ARBA" id="ARBA00006042"/>
    </source>
</evidence>
<evidence type="ECO:0000313" key="9">
    <source>
        <dbReference type="EMBL" id="SCU66120.1"/>
    </source>
</evidence>
<keyword evidence="3 6" id="KW-0175">Coiled coil</keyword>
<evidence type="ECO:0000256" key="3">
    <source>
        <dbReference type="ARBA" id="ARBA00023054"/>
    </source>
</evidence>
<sequence>MSGRRGTVRSAEEWRDAFYNLDERHRQLQRKLNEQEREMKLLKVSQRRRSAPAAAALPGDANRSTPAVAQAQSGGVREVPSGVKSRLEDPVGLSTENSRGRNPERSVQFVGVPSAARREDAAAAAAEIANIYSGAPPPDPSMVWGMENSIQNYVTANALYHANEEMRQRLEDCVAVVKSLQHELAASRVLSKNTQSRLDEATQQIQQLVRERDIACQKLSVAQNATAELERQQKQTSVEEERIRFSLESQVTELRNRLVVGADSNELLSRDVRTLLAEVQEKTTTIQGLRSKLSLAETALASQRHTNENLLAEFRSLNSQLVEERKRLLAMTQEVHLANMRAGDIRDAEARLAAVVNDRTALEREHARLMESLVTVTEGALAMARAEVKQDLDEFRGSAAHWEEVAQLLYKDIAQRTQAHIHCREECEEAKRARDEAAVALRVANDELRSHRLKLDIVWPTHRADTDGLTHEQMLSIFGRYNVGARRGSQMQQQQQSEQHRLSPAEPTLPDGKPQLYDDNVALYGRDFVTALQGAPLDEQVRELQEANSALVAELQRLQVTNELQKERLRSLESQLQRRQEAVETATAELKEREMAGQTFLQSQLDRVSFLEAQVRSLRGYSISPTKSLCEVEGNETVFELFVGQILSTETPAGVELRNTFPPVFCSIDFLLHETVTTPVVAGLNAFLDTSVSFCVAMDALLLCYLQTRQLLLQLHCVRSQEELGETMVDNDETGKLCIGERLYTTVAEGSVSLSALVADPKQLEADRPSIRGHVPLRDGFGHHIASVEFAVTVRTPFSEAFRALAAEGTRSWSLAKHEEQQQMVQDPVSTVLAASSSRSSPLVAVVQRDSPICEQVEGGSEVRSVRAVSTPRHERRMVLVPTPHRSNATGPISSTSSSNTLLERSSSFTLVPRAAAIAAASAPNTVQALVVDVCKLKLPHDLYPVPRLSCYYALEPLGCNLYLHAPPTARYEYEYLQEGGFNGKRFPIGSLRELLAVTREPFILFFFDESAVSTTIDMASAEGKVERHRGQYWATARTEWRLALEKPEEFVSLELPLINKQGLPIKGATVRVRLLATCKGEGPQGENPAQREPQSLLGVAARLPEHRTRGFEGAATAAEARVVGIATNLDVQGCECPEDSIDMEIMRHQLGSFIP</sequence>
<evidence type="ECO:0000256" key="6">
    <source>
        <dbReference type="SAM" id="Coils"/>
    </source>
</evidence>
<accession>A0A1G4I2S5</accession>
<keyword evidence="5" id="KW-0966">Cell projection</keyword>
<protein>
    <recommendedName>
        <fullName evidence="8">RPGR-interacting protein 1 first C2 domain-containing protein</fullName>
    </recommendedName>
</protein>
<dbReference type="PANTHER" id="PTHR14240:SF1">
    <property type="entry name" value="PROTEIN FANTOM-RELATED"/>
    <property type="match status" value="1"/>
</dbReference>
<feature type="coiled-coil region" evidence="6">
    <location>
        <begin position="307"/>
        <end position="365"/>
    </location>
</feature>
<dbReference type="RefSeq" id="XP_067077606.1">
    <property type="nucleotide sequence ID" value="XM_067221505.1"/>
</dbReference>
<evidence type="ECO:0000256" key="7">
    <source>
        <dbReference type="SAM" id="MobiDB-lite"/>
    </source>
</evidence>
<dbReference type="EMBL" id="CZPT02000501">
    <property type="protein sequence ID" value="SCU66120.1"/>
    <property type="molecule type" value="Genomic_DNA"/>
</dbReference>
<feature type="domain" description="RPGR-interacting protein 1 first C2" evidence="8">
    <location>
        <begin position="630"/>
        <end position="750"/>
    </location>
</feature>
<gene>
    <name evidence="9" type="ORF">TEOVI_000913800</name>
</gene>
<dbReference type="InterPro" id="IPR031139">
    <property type="entry name" value="RPGRIP1_fam"/>
</dbReference>
<feature type="coiled-coil region" evidence="6">
    <location>
        <begin position="537"/>
        <end position="589"/>
    </location>
</feature>
<feature type="coiled-coil region" evidence="6">
    <location>
        <begin position="163"/>
        <end position="242"/>
    </location>
</feature>
<dbReference type="PANTHER" id="PTHR14240">
    <property type="entry name" value="RETINITIS PIGMENTOSA GTPASE REGULATOR-INTERACTING PROTEIN"/>
    <property type="match status" value="1"/>
</dbReference>
<dbReference type="GO" id="GO:1905515">
    <property type="term" value="P:non-motile cilium assembly"/>
    <property type="evidence" value="ECO:0007669"/>
    <property type="project" value="TreeGrafter"/>
</dbReference>
<comment type="subcellular location">
    <subcellularLocation>
        <location evidence="1">Cell projection</location>
        <location evidence="1">Cilium</location>
    </subcellularLocation>
</comment>
<dbReference type="VEuPathDB" id="TriTrypDB:TEOVI_000913800"/>
<comment type="caution">
    <text evidence="9">The sequence shown here is derived from an EMBL/GenBank/DDBJ whole genome shotgun (WGS) entry which is preliminary data.</text>
</comment>
<evidence type="ECO:0000256" key="1">
    <source>
        <dbReference type="ARBA" id="ARBA00004138"/>
    </source>
</evidence>
<dbReference type="Proteomes" id="UP000195570">
    <property type="component" value="Unassembled WGS sequence"/>
</dbReference>
<feature type="compositionally biased region" description="Polar residues" evidence="7">
    <location>
        <begin position="62"/>
        <end position="73"/>
    </location>
</feature>
<dbReference type="FunFam" id="2.60.40.150:FF:000073">
    <property type="entry name" value="protein fantom isoform X1"/>
    <property type="match status" value="1"/>
</dbReference>
<dbReference type="Pfam" id="PF11618">
    <property type="entry name" value="C2-C2_1"/>
    <property type="match status" value="1"/>
</dbReference>
<dbReference type="AlphaFoldDB" id="A0A1G4I2S5"/>
<evidence type="ECO:0000259" key="8">
    <source>
        <dbReference type="Pfam" id="PF11618"/>
    </source>
</evidence>
<dbReference type="GeneID" id="92383072"/>
<name>A0A1G4I2S5_TRYEQ</name>
<comment type="similarity">
    <text evidence="2">Belongs to the RPGRIP1 family.</text>
</comment>
<reference evidence="9" key="1">
    <citation type="submission" date="2016-09" db="EMBL/GenBank/DDBJ databases">
        <authorList>
            <person name="Hebert L."/>
            <person name="Moumen B."/>
        </authorList>
    </citation>
    <scope>NUCLEOTIDE SEQUENCE [LARGE SCALE GENOMIC DNA]</scope>
    <source>
        <strain evidence="9">OVI</strain>
    </source>
</reference>